<dbReference type="AlphaFoldDB" id="A0A4R0K2F1"/>
<dbReference type="InterPro" id="IPR002909">
    <property type="entry name" value="IPT_dom"/>
</dbReference>
<dbReference type="RefSeq" id="WP_131512362.1">
    <property type="nucleotide sequence ID" value="NZ_SJKD01000001.1"/>
</dbReference>
<dbReference type="GO" id="GO:0005975">
    <property type="term" value="P:carbohydrate metabolic process"/>
    <property type="evidence" value="ECO:0007669"/>
    <property type="project" value="UniProtKB-ARBA"/>
</dbReference>
<dbReference type="InterPro" id="IPR014756">
    <property type="entry name" value="Ig_E-set"/>
</dbReference>
<organism evidence="3 4">
    <name type="scientific">Kribbella capetownensis</name>
    <dbReference type="NCBI Taxonomy" id="1572659"/>
    <lineage>
        <taxon>Bacteria</taxon>
        <taxon>Bacillati</taxon>
        <taxon>Actinomycetota</taxon>
        <taxon>Actinomycetes</taxon>
        <taxon>Propionibacteriales</taxon>
        <taxon>Kribbellaceae</taxon>
        <taxon>Kribbella</taxon>
    </lineage>
</organism>
<dbReference type="Gene3D" id="2.60.40.10">
    <property type="entry name" value="Immunoglobulins"/>
    <property type="match status" value="2"/>
</dbReference>
<dbReference type="OrthoDB" id="3919775at2"/>
<dbReference type="SUPFAM" id="SSF81296">
    <property type="entry name" value="E set domains"/>
    <property type="match status" value="1"/>
</dbReference>
<accession>A0A4R0K2F1</accession>
<sequence length="815" mass="84043">MTSLDDSDLVDVLEHDLGVRGVIGHLRSLSERLWTRESDEQHETYSDLVTTSEAAAVVTLLSAHHERVDPWSPERLAEMDREPEYGWRWEATAVLVTGAVALGASDVADPDPLLDTLVHVAFARDELTVMARRAILVGVLEPWPPPAPVTGAWPNLGPGCLMDIRAAGSRLAKSVAAGRRAEVVIVLTDADGITSLSPNAGTSWDPVAILGTFPTIPRTVLFPLAGGGTRPAEVISWSTGRIDVLAPEPVGDGPVGFVTRSDLDEGGIDYEAAVDFAAALQSCLGASLMPAAGRISAVIPNGLGAPRRDVGALPGDINVFHGGPIVLDVAPASGVEGGAAATVRGRNLSPGDAVVIDAVVAPTTFVDQATLTFTPPAIASGRKVLQIKRGYRRSNSTRFDVRASLTGVAPPPRVKPGADAELKGTGFGSGITATVDGVNTRVWVFDTHTLEVQVHRPARPPVDTDRRGEPVTIEVFDLGTSIGSVVVNVDTFRIASLGDSVVWGQGLLESQKFSMLVADRLTARYNGSIAVFATDRCAHSGARIAPSAGDGPDPLAPRLPGDFSGECPSRVPSVTAQVTGWTAGTFAAGQGGEIDLVILNGGANDVGITTIMNPLASDSTLSAATTAACSAGIGLLLPTVLATFPSAAVVVTGYYQIVSDESDMRLLFPAIGALGLLGSLVVPSVLGAGPVGFGPLETAALYEWVRRRLITRSEIFATVANASLAAAVAARSPRVALAVPAFGPTNAIFAPDPYVFGVGLSPAGLLPLDPVASARSAACLPADPITTVASIGHPNARGAEAYADAIAATLPTLGL</sequence>
<dbReference type="CDD" id="cd00102">
    <property type="entry name" value="IPT"/>
    <property type="match status" value="1"/>
</dbReference>
<dbReference type="InterPro" id="IPR036514">
    <property type="entry name" value="SGNH_hydro_sf"/>
</dbReference>
<gene>
    <name evidence="3" type="ORF">E0H75_07100</name>
</gene>
<keyword evidence="1" id="KW-1133">Transmembrane helix</keyword>
<keyword evidence="4" id="KW-1185">Reference proteome</keyword>
<keyword evidence="1" id="KW-0472">Membrane</keyword>
<evidence type="ECO:0000259" key="2">
    <source>
        <dbReference type="Pfam" id="PF01833"/>
    </source>
</evidence>
<dbReference type="Gene3D" id="3.40.50.1110">
    <property type="entry name" value="SGNH hydrolase"/>
    <property type="match status" value="1"/>
</dbReference>
<proteinExistence type="predicted"/>
<reference evidence="3 4" key="1">
    <citation type="submission" date="2019-02" db="EMBL/GenBank/DDBJ databases">
        <title>Kribbella capetownensis sp. nov. and Kribbella speibonae sp. nov., isolated from soil.</title>
        <authorList>
            <person name="Curtis S.M."/>
            <person name="Norton I."/>
            <person name="Everest G.J."/>
            <person name="Meyers P.R."/>
        </authorList>
    </citation>
    <scope>NUCLEOTIDE SEQUENCE [LARGE SCALE GENOMIC DNA]</scope>
    <source>
        <strain evidence="3 4">YM53</strain>
    </source>
</reference>
<protein>
    <recommendedName>
        <fullName evidence="2">IPT/TIG domain-containing protein</fullName>
    </recommendedName>
</protein>
<dbReference type="SUPFAM" id="SSF52266">
    <property type="entry name" value="SGNH hydrolase"/>
    <property type="match status" value="1"/>
</dbReference>
<dbReference type="Proteomes" id="UP000293342">
    <property type="component" value="Unassembled WGS sequence"/>
</dbReference>
<evidence type="ECO:0000313" key="4">
    <source>
        <dbReference type="Proteomes" id="UP000293342"/>
    </source>
</evidence>
<dbReference type="Pfam" id="PF01833">
    <property type="entry name" value="TIG"/>
    <property type="match status" value="1"/>
</dbReference>
<name>A0A4R0K2F1_9ACTN</name>
<comment type="caution">
    <text evidence="3">The sequence shown here is derived from an EMBL/GenBank/DDBJ whole genome shotgun (WGS) entry which is preliminary data.</text>
</comment>
<evidence type="ECO:0000313" key="3">
    <source>
        <dbReference type="EMBL" id="TCC53450.1"/>
    </source>
</evidence>
<keyword evidence="1" id="KW-0812">Transmembrane</keyword>
<feature type="domain" description="IPT/TIG" evidence="2">
    <location>
        <begin position="324"/>
        <end position="399"/>
    </location>
</feature>
<dbReference type="InterPro" id="IPR013783">
    <property type="entry name" value="Ig-like_fold"/>
</dbReference>
<evidence type="ECO:0000256" key="1">
    <source>
        <dbReference type="SAM" id="Phobius"/>
    </source>
</evidence>
<feature type="transmembrane region" description="Helical" evidence="1">
    <location>
        <begin position="667"/>
        <end position="689"/>
    </location>
</feature>
<dbReference type="EMBL" id="SJKD01000001">
    <property type="protein sequence ID" value="TCC53450.1"/>
    <property type="molecule type" value="Genomic_DNA"/>
</dbReference>
<feature type="transmembrane region" description="Helical" evidence="1">
    <location>
        <begin position="635"/>
        <end position="655"/>
    </location>
</feature>